<keyword evidence="5 10" id="KW-0540">Nuclease</keyword>
<comment type="caution">
    <text evidence="9">Lacks conserved residue(s) required for the propagation of feature annotation.</text>
</comment>
<dbReference type="SUPFAM" id="SSF53098">
    <property type="entry name" value="Ribonuclease H-like"/>
    <property type="match status" value="1"/>
</dbReference>
<comment type="similarity">
    <text evidence="4">Belongs to the RNase HII family. Eukaryotic subfamily.</text>
</comment>
<gene>
    <name evidence="13" type="ORF">NP233_g12346</name>
</gene>
<protein>
    <recommendedName>
        <fullName evidence="10">Ribonuclease</fullName>
        <ecNumber evidence="10">3.1.26.4</ecNumber>
    </recommendedName>
</protein>
<sequence length="393" mass="42499">MSTPNPPRVTYRFIIDLPPELSPLPNASELPPVPFERNAQNAVRATGVTNTGSLVPSGAGGQAPASLLQVPRTMSSEESGSATVPSAPGPTTPITESYTYHSPTPTATGPYILGVDEAGRGPVLGPLVYGVAYCPVAYKEKLDDLGFADSKTLNADTRSSLLETLSSDPSNLGWSVRVVREVLDRGIELAEVYVDALGNTTTYEKYLSGLFPGIDFTVTTKADAKFKIVGAASVAAKVTRDACIEGWCFEETGEAEWSTGFGSGYPSDPNTQAWLKGNLEPTFGFPKLVRFSWTTVKLLLEKDAHKVKWTDEGQASLVKAFETGKGLDKDRCFVTKDLQLSSISKKHALSSLRIWRVLWLLRGLSLRPESNRKLASLSRDWGTSLGWCFDGSR</sequence>
<dbReference type="EC" id="3.1.26.4" evidence="10"/>
<dbReference type="Gene3D" id="3.30.420.10">
    <property type="entry name" value="Ribonuclease H-like superfamily/Ribonuclease H"/>
    <property type="match status" value="2"/>
</dbReference>
<accession>A0AAD5VKB1</accession>
<dbReference type="InterPro" id="IPR012337">
    <property type="entry name" value="RNaseH-like_sf"/>
</dbReference>
<comment type="function">
    <text evidence="10">Endonuclease that specifically degrades the RNA of RNA-DNA hybrids.</text>
</comment>
<evidence type="ECO:0000256" key="8">
    <source>
        <dbReference type="ARBA" id="ARBA00022801"/>
    </source>
</evidence>
<dbReference type="PANTHER" id="PTHR10954">
    <property type="entry name" value="RIBONUCLEASE H2 SUBUNIT A"/>
    <property type="match status" value="1"/>
</dbReference>
<name>A0AAD5VKB1_9AGAR</name>
<dbReference type="PANTHER" id="PTHR10954:SF7">
    <property type="entry name" value="RIBONUCLEASE H2 SUBUNIT A"/>
    <property type="match status" value="1"/>
</dbReference>
<evidence type="ECO:0000256" key="5">
    <source>
        <dbReference type="ARBA" id="ARBA00022722"/>
    </source>
</evidence>
<comment type="catalytic activity">
    <reaction evidence="1 10">
        <text>Endonucleolytic cleavage to 5'-phosphomonoester.</text>
        <dbReference type="EC" id="3.1.26.4"/>
    </reaction>
</comment>
<dbReference type="Gene3D" id="1.10.10.460">
    <property type="entry name" value="Ribonuclease hii. Domain 2"/>
    <property type="match status" value="1"/>
</dbReference>
<proteinExistence type="inferred from homology"/>
<dbReference type="PROSITE" id="PS51975">
    <property type="entry name" value="RNASE_H_2"/>
    <property type="match status" value="1"/>
</dbReference>
<dbReference type="CDD" id="cd07181">
    <property type="entry name" value="RNase_HII_eukaryota_like"/>
    <property type="match status" value="1"/>
</dbReference>
<evidence type="ECO:0000313" key="14">
    <source>
        <dbReference type="Proteomes" id="UP001213000"/>
    </source>
</evidence>
<evidence type="ECO:0000256" key="1">
    <source>
        <dbReference type="ARBA" id="ARBA00000077"/>
    </source>
</evidence>
<evidence type="ECO:0000256" key="9">
    <source>
        <dbReference type="PROSITE-ProRule" id="PRU01319"/>
    </source>
</evidence>
<feature type="region of interest" description="Disordered" evidence="11">
    <location>
        <begin position="71"/>
        <end position="102"/>
    </location>
</feature>
<keyword evidence="7 10" id="KW-0255">Endonuclease</keyword>
<dbReference type="FunFam" id="1.10.10.460:FF:000001">
    <property type="entry name" value="Ribonuclease"/>
    <property type="match status" value="1"/>
</dbReference>
<keyword evidence="14" id="KW-1185">Reference proteome</keyword>
<dbReference type="InterPro" id="IPR023160">
    <property type="entry name" value="RNase_HII_hlx-loop-hlx_cap_dom"/>
</dbReference>
<comment type="caution">
    <text evidence="13">The sequence shown here is derived from an EMBL/GenBank/DDBJ whole genome shotgun (WGS) entry which is preliminary data.</text>
</comment>
<reference evidence="13" key="1">
    <citation type="submission" date="2022-07" db="EMBL/GenBank/DDBJ databases">
        <title>Genome Sequence of Leucocoprinus birnbaumii.</title>
        <authorList>
            <person name="Buettner E."/>
        </authorList>
    </citation>
    <scope>NUCLEOTIDE SEQUENCE</scope>
    <source>
        <strain evidence="13">VT141</strain>
    </source>
</reference>
<evidence type="ECO:0000256" key="11">
    <source>
        <dbReference type="SAM" id="MobiDB-lite"/>
    </source>
</evidence>
<comment type="cofactor">
    <cofactor evidence="2">
        <name>Mn(2+)</name>
        <dbReference type="ChEBI" id="CHEBI:29035"/>
    </cofactor>
</comment>
<dbReference type="InterPro" id="IPR001352">
    <property type="entry name" value="RNase_HII/HIII"/>
</dbReference>
<comment type="cofactor">
    <cofactor evidence="3">
        <name>Mg(2+)</name>
        <dbReference type="ChEBI" id="CHEBI:18420"/>
    </cofactor>
</comment>
<organism evidence="13 14">
    <name type="scientific">Leucocoprinus birnbaumii</name>
    <dbReference type="NCBI Taxonomy" id="56174"/>
    <lineage>
        <taxon>Eukaryota</taxon>
        <taxon>Fungi</taxon>
        <taxon>Dikarya</taxon>
        <taxon>Basidiomycota</taxon>
        <taxon>Agaricomycotina</taxon>
        <taxon>Agaricomycetes</taxon>
        <taxon>Agaricomycetidae</taxon>
        <taxon>Agaricales</taxon>
        <taxon>Agaricineae</taxon>
        <taxon>Agaricaceae</taxon>
        <taxon>Leucocoprinus</taxon>
    </lineage>
</organism>
<dbReference type="InterPro" id="IPR036397">
    <property type="entry name" value="RNaseH_sf"/>
</dbReference>
<evidence type="ECO:0000256" key="6">
    <source>
        <dbReference type="ARBA" id="ARBA00022723"/>
    </source>
</evidence>
<evidence type="ECO:0000256" key="2">
    <source>
        <dbReference type="ARBA" id="ARBA00001936"/>
    </source>
</evidence>
<dbReference type="Pfam" id="PF01351">
    <property type="entry name" value="RNase_HII"/>
    <property type="match status" value="2"/>
</dbReference>
<evidence type="ECO:0000256" key="3">
    <source>
        <dbReference type="ARBA" id="ARBA00001946"/>
    </source>
</evidence>
<feature type="domain" description="RNase H type-2" evidence="12">
    <location>
        <begin position="110"/>
        <end position="305"/>
    </location>
</feature>
<keyword evidence="6" id="KW-0479">Metal-binding</keyword>
<dbReference type="EMBL" id="JANIEX010001750">
    <property type="protein sequence ID" value="KAJ3554810.1"/>
    <property type="molecule type" value="Genomic_DNA"/>
</dbReference>
<evidence type="ECO:0000256" key="4">
    <source>
        <dbReference type="ARBA" id="ARBA00007058"/>
    </source>
</evidence>
<evidence type="ECO:0000259" key="12">
    <source>
        <dbReference type="PROSITE" id="PS51975"/>
    </source>
</evidence>
<dbReference type="GO" id="GO:0003723">
    <property type="term" value="F:RNA binding"/>
    <property type="evidence" value="ECO:0007669"/>
    <property type="project" value="UniProtKB-UniRule"/>
</dbReference>
<dbReference type="GO" id="GO:0006298">
    <property type="term" value="P:mismatch repair"/>
    <property type="evidence" value="ECO:0007669"/>
    <property type="project" value="TreeGrafter"/>
</dbReference>
<evidence type="ECO:0000313" key="13">
    <source>
        <dbReference type="EMBL" id="KAJ3554810.1"/>
    </source>
</evidence>
<dbReference type="GO" id="GO:0043137">
    <property type="term" value="P:DNA replication, removal of RNA primer"/>
    <property type="evidence" value="ECO:0007669"/>
    <property type="project" value="TreeGrafter"/>
</dbReference>
<dbReference type="GO" id="GO:0004523">
    <property type="term" value="F:RNA-DNA hybrid ribonuclease activity"/>
    <property type="evidence" value="ECO:0007669"/>
    <property type="project" value="UniProtKB-EC"/>
</dbReference>
<dbReference type="GO" id="GO:0032299">
    <property type="term" value="C:ribonuclease H2 complex"/>
    <property type="evidence" value="ECO:0007669"/>
    <property type="project" value="TreeGrafter"/>
</dbReference>
<dbReference type="Proteomes" id="UP001213000">
    <property type="component" value="Unassembled WGS sequence"/>
</dbReference>
<evidence type="ECO:0000256" key="7">
    <source>
        <dbReference type="ARBA" id="ARBA00022759"/>
    </source>
</evidence>
<keyword evidence="8 10" id="KW-0378">Hydrolase</keyword>
<dbReference type="AlphaFoldDB" id="A0AAD5VKB1"/>
<dbReference type="GO" id="GO:0046872">
    <property type="term" value="F:metal ion binding"/>
    <property type="evidence" value="ECO:0007669"/>
    <property type="project" value="UniProtKB-KW"/>
</dbReference>
<evidence type="ECO:0000256" key="10">
    <source>
        <dbReference type="RuleBase" id="RU003515"/>
    </source>
</evidence>
<feature type="compositionally biased region" description="Polar residues" evidence="11">
    <location>
        <begin position="72"/>
        <end position="84"/>
    </location>
</feature>
<feature type="compositionally biased region" description="Polar residues" evidence="11">
    <location>
        <begin position="92"/>
        <end position="102"/>
    </location>
</feature>
<dbReference type="InterPro" id="IPR024567">
    <property type="entry name" value="RNase_HII/HIII_dom"/>
</dbReference>